<gene>
    <name evidence="2" type="ORF">UG56_019225</name>
</gene>
<comment type="caution">
    <text evidence="2">The sequence shown here is derived from an EMBL/GenBank/DDBJ whole genome shotgun (WGS) entry which is preliminary data.</text>
</comment>
<accession>A0A1J4N0Y3</accession>
<dbReference type="EMBL" id="JZDQ02000028">
    <property type="protein sequence ID" value="OIJ25195.1"/>
    <property type="molecule type" value="Genomic_DNA"/>
</dbReference>
<dbReference type="Proteomes" id="UP000033772">
    <property type="component" value="Unassembled WGS sequence"/>
</dbReference>
<protein>
    <recommendedName>
        <fullName evidence="4">LigA</fullName>
    </recommendedName>
</protein>
<evidence type="ECO:0000313" key="2">
    <source>
        <dbReference type="EMBL" id="OIJ25195.1"/>
    </source>
</evidence>
<proteinExistence type="predicted"/>
<organism evidence="2 3">
    <name type="scientific">Nocardioides luteus</name>
    <dbReference type="NCBI Taxonomy" id="1844"/>
    <lineage>
        <taxon>Bacteria</taxon>
        <taxon>Bacillati</taxon>
        <taxon>Actinomycetota</taxon>
        <taxon>Actinomycetes</taxon>
        <taxon>Propionibacteriales</taxon>
        <taxon>Nocardioidaceae</taxon>
        <taxon>Nocardioides</taxon>
    </lineage>
</organism>
<name>A0A1J4N0Y3_9ACTN</name>
<feature type="region of interest" description="Disordered" evidence="1">
    <location>
        <begin position="303"/>
        <end position="324"/>
    </location>
</feature>
<dbReference type="OrthoDB" id="3758331at2"/>
<keyword evidence="3" id="KW-1185">Reference proteome</keyword>
<reference evidence="2" key="1">
    <citation type="submission" date="2016-10" db="EMBL/GenBank/DDBJ databases">
        <title>Draft Genome Sequence of Nocardioides luteus Strain BAFB, an Alkane-Degrading Bacterium Isolated from JP-7 Polluted Soil.</title>
        <authorList>
            <person name="Brown L."/>
            <person name="Ruiz O.N."/>
            <person name="Gunasekera T."/>
        </authorList>
    </citation>
    <scope>NUCLEOTIDE SEQUENCE [LARGE SCALE GENOMIC DNA]</scope>
    <source>
        <strain evidence="2">BAFB</strain>
    </source>
</reference>
<dbReference type="STRING" id="1844.UG56_019225"/>
<evidence type="ECO:0000313" key="3">
    <source>
        <dbReference type="Proteomes" id="UP000033772"/>
    </source>
</evidence>
<dbReference type="RefSeq" id="WP_045550143.1">
    <property type="nucleotide sequence ID" value="NZ_JZDQ02000028.1"/>
</dbReference>
<evidence type="ECO:0008006" key="4">
    <source>
        <dbReference type="Google" id="ProtNLM"/>
    </source>
</evidence>
<sequence length="356" mass="39790">MAITFGQVKTWKAAPLGDAGDGLKADLRLLETSRDELEANGVAKSWTGAAADAARGHRDSLVKDLSSHITAKQEMQKALYSAEPEVEAIERLVQGILDRAKTQEFTVGDDGSVTSTATPPTFHNRYEAEEWGTSRQTIAEELADEIEKALAKAVGVDAILTRGLPTGINEQGDEYGTIDPAIAEEWETLTVEQRKAVLAEMVRKIAADSGVDMPTIDWTDLENDTWDDNSITYGYWSDDGPKMALNPNVLDDPGQLINTVAHEVRHGRQHEAIDDMNDWQFWWEDDPFDEHKADGITEQQAEEWEDNFDDYKSTDNGATFDEYYNQPVEVDARNSGRDYLNNLTKEEFDKILAESR</sequence>
<evidence type="ECO:0000256" key="1">
    <source>
        <dbReference type="SAM" id="MobiDB-lite"/>
    </source>
</evidence>
<dbReference type="AlphaFoldDB" id="A0A1J4N0Y3"/>